<proteinExistence type="predicted"/>
<accession>D7EKQ7</accession>
<reference evidence="5 6" key="1">
    <citation type="journal article" date="2008" name="Nature">
        <title>The genome of the model beetle and pest Tribolium castaneum.</title>
        <authorList>
            <consortium name="Tribolium Genome Sequencing Consortium"/>
            <person name="Richards S."/>
            <person name="Gibbs R.A."/>
            <person name="Weinstock G.M."/>
            <person name="Brown S.J."/>
            <person name="Denell R."/>
            <person name="Beeman R.W."/>
            <person name="Gibbs R."/>
            <person name="Beeman R.W."/>
            <person name="Brown S.J."/>
            <person name="Bucher G."/>
            <person name="Friedrich M."/>
            <person name="Grimmelikhuijzen C.J."/>
            <person name="Klingler M."/>
            <person name="Lorenzen M."/>
            <person name="Richards S."/>
            <person name="Roth S."/>
            <person name="Schroder R."/>
            <person name="Tautz D."/>
            <person name="Zdobnov E.M."/>
            <person name="Muzny D."/>
            <person name="Gibbs R.A."/>
            <person name="Weinstock G.M."/>
            <person name="Attaway T."/>
            <person name="Bell S."/>
            <person name="Buhay C.J."/>
            <person name="Chandrabose M.N."/>
            <person name="Chavez D."/>
            <person name="Clerk-Blankenburg K.P."/>
            <person name="Cree A."/>
            <person name="Dao M."/>
            <person name="Davis C."/>
            <person name="Chacko J."/>
            <person name="Dinh H."/>
            <person name="Dugan-Rocha S."/>
            <person name="Fowler G."/>
            <person name="Garner T.T."/>
            <person name="Garnes J."/>
            <person name="Gnirke A."/>
            <person name="Hawes A."/>
            <person name="Hernandez J."/>
            <person name="Hines S."/>
            <person name="Holder M."/>
            <person name="Hume J."/>
            <person name="Jhangiani S.N."/>
            <person name="Joshi V."/>
            <person name="Khan Z.M."/>
            <person name="Jackson L."/>
            <person name="Kovar C."/>
            <person name="Kowis A."/>
            <person name="Lee S."/>
            <person name="Lewis L.R."/>
            <person name="Margolis J."/>
            <person name="Morgan M."/>
            <person name="Nazareth L.V."/>
            <person name="Nguyen N."/>
            <person name="Okwuonu G."/>
            <person name="Parker D."/>
            <person name="Richards S."/>
            <person name="Ruiz S.J."/>
            <person name="Santibanez J."/>
            <person name="Savard J."/>
            <person name="Scherer S.E."/>
            <person name="Schneider B."/>
            <person name="Sodergren E."/>
            <person name="Tautz D."/>
            <person name="Vattahil S."/>
            <person name="Villasana D."/>
            <person name="White C.S."/>
            <person name="Wright R."/>
            <person name="Park Y."/>
            <person name="Beeman R.W."/>
            <person name="Lord J."/>
            <person name="Oppert B."/>
            <person name="Lorenzen M."/>
            <person name="Brown S."/>
            <person name="Wang L."/>
            <person name="Savard J."/>
            <person name="Tautz D."/>
            <person name="Richards S."/>
            <person name="Weinstock G."/>
            <person name="Gibbs R.A."/>
            <person name="Liu Y."/>
            <person name="Worley K."/>
            <person name="Weinstock G."/>
            <person name="Elsik C.G."/>
            <person name="Reese J.T."/>
            <person name="Elhaik E."/>
            <person name="Landan G."/>
            <person name="Graur D."/>
            <person name="Arensburger P."/>
            <person name="Atkinson P."/>
            <person name="Beeman R.W."/>
            <person name="Beidler J."/>
            <person name="Brown S.J."/>
            <person name="Demuth J.P."/>
            <person name="Drury D.W."/>
            <person name="Du Y.Z."/>
            <person name="Fujiwara H."/>
            <person name="Lorenzen M."/>
            <person name="Maselli V."/>
            <person name="Osanai M."/>
            <person name="Park Y."/>
            <person name="Robertson H.M."/>
            <person name="Tu Z."/>
            <person name="Wang J.J."/>
            <person name="Wang S."/>
            <person name="Richards S."/>
            <person name="Song H."/>
            <person name="Zhang L."/>
            <person name="Sodergren E."/>
            <person name="Werner D."/>
            <person name="Stanke M."/>
            <person name="Morgenstern B."/>
            <person name="Solovyev V."/>
            <person name="Kosarev P."/>
            <person name="Brown G."/>
            <person name="Chen H.C."/>
            <person name="Ermolaeva O."/>
            <person name="Hlavina W."/>
            <person name="Kapustin Y."/>
            <person name="Kiryutin B."/>
            <person name="Kitts P."/>
            <person name="Maglott D."/>
            <person name="Pruitt K."/>
            <person name="Sapojnikov V."/>
            <person name="Souvorov A."/>
            <person name="Mackey A.J."/>
            <person name="Waterhouse R.M."/>
            <person name="Wyder S."/>
            <person name="Zdobnov E.M."/>
            <person name="Zdobnov E.M."/>
            <person name="Wyder S."/>
            <person name="Kriventseva E.V."/>
            <person name="Kadowaki T."/>
            <person name="Bork P."/>
            <person name="Aranda M."/>
            <person name="Bao R."/>
            <person name="Beermann A."/>
            <person name="Berns N."/>
            <person name="Bolognesi R."/>
            <person name="Bonneton F."/>
            <person name="Bopp D."/>
            <person name="Brown S.J."/>
            <person name="Bucher G."/>
            <person name="Butts T."/>
            <person name="Chaumot A."/>
            <person name="Denell R.E."/>
            <person name="Ferrier D.E."/>
            <person name="Friedrich M."/>
            <person name="Gordon C.M."/>
            <person name="Jindra M."/>
            <person name="Klingler M."/>
            <person name="Lan Q."/>
            <person name="Lattorff H.M."/>
            <person name="Laudet V."/>
            <person name="von Levetsow C."/>
            <person name="Liu Z."/>
            <person name="Lutz R."/>
            <person name="Lynch J.A."/>
            <person name="da Fonseca R.N."/>
            <person name="Posnien N."/>
            <person name="Reuter R."/>
            <person name="Roth S."/>
            <person name="Savard J."/>
            <person name="Schinko J.B."/>
            <person name="Schmitt C."/>
            <person name="Schoppmeier M."/>
            <person name="Schroder R."/>
            <person name="Shippy T.D."/>
            <person name="Simonnet F."/>
            <person name="Marques-Souza H."/>
            <person name="Tautz D."/>
            <person name="Tomoyasu Y."/>
            <person name="Trauner J."/>
            <person name="Van der Zee M."/>
            <person name="Vervoort M."/>
            <person name="Wittkopp N."/>
            <person name="Wimmer E.A."/>
            <person name="Yang X."/>
            <person name="Jones A.K."/>
            <person name="Sattelle D.B."/>
            <person name="Ebert P.R."/>
            <person name="Nelson D."/>
            <person name="Scott J.G."/>
            <person name="Beeman R.W."/>
            <person name="Muthukrishnan S."/>
            <person name="Kramer K.J."/>
            <person name="Arakane Y."/>
            <person name="Beeman R.W."/>
            <person name="Zhu Q."/>
            <person name="Hogenkamp D."/>
            <person name="Dixit R."/>
            <person name="Oppert B."/>
            <person name="Jiang H."/>
            <person name="Zou Z."/>
            <person name="Marshall J."/>
            <person name="Elpidina E."/>
            <person name="Vinokurov K."/>
            <person name="Oppert C."/>
            <person name="Zou Z."/>
            <person name="Evans J."/>
            <person name="Lu Z."/>
            <person name="Zhao P."/>
            <person name="Sumathipala N."/>
            <person name="Altincicek B."/>
            <person name="Vilcinskas A."/>
            <person name="Williams M."/>
            <person name="Hultmark D."/>
            <person name="Hetru C."/>
            <person name="Jiang H."/>
            <person name="Grimmelikhuijzen C.J."/>
            <person name="Hauser F."/>
            <person name="Cazzamali G."/>
            <person name="Williamson M."/>
            <person name="Park Y."/>
            <person name="Li B."/>
            <person name="Tanaka Y."/>
            <person name="Predel R."/>
            <person name="Neupert S."/>
            <person name="Schachtner J."/>
            <person name="Verleyen P."/>
            <person name="Raible F."/>
            <person name="Bork P."/>
            <person name="Friedrich M."/>
            <person name="Walden K.K."/>
            <person name="Robertson H.M."/>
            <person name="Angeli S."/>
            <person name="Foret S."/>
            <person name="Bucher G."/>
            <person name="Schuetz S."/>
            <person name="Maleszka R."/>
            <person name="Wimmer E.A."/>
            <person name="Beeman R.W."/>
            <person name="Lorenzen M."/>
            <person name="Tomoyasu Y."/>
            <person name="Miller S.C."/>
            <person name="Grossmann D."/>
            <person name="Bucher G."/>
        </authorList>
    </citation>
    <scope>NUCLEOTIDE SEQUENCE [LARGE SCALE GENOMIC DNA]</scope>
    <source>
        <strain evidence="5 6">Georgia GA2</strain>
    </source>
</reference>
<dbReference type="InterPro" id="IPR036397">
    <property type="entry name" value="RNaseH_sf"/>
</dbReference>
<dbReference type="Gene3D" id="3.30.420.10">
    <property type="entry name" value="Ribonuclease H-like superfamily/Ribonuclease H"/>
    <property type="match status" value="1"/>
</dbReference>
<dbReference type="InterPro" id="IPR026103">
    <property type="entry name" value="HARBI1_animal"/>
</dbReference>
<feature type="domain" description="DDE Tnp4" evidence="3">
    <location>
        <begin position="365"/>
        <end position="512"/>
    </location>
</feature>
<dbReference type="InterPro" id="IPR032135">
    <property type="entry name" value="DUF4817"/>
</dbReference>
<name>D7EKQ7_TRICA</name>
<dbReference type="Proteomes" id="UP000007266">
    <property type="component" value="Unassembled WGS sequence"/>
</dbReference>
<dbReference type="Pfam" id="PF13359">
    <property type="entry name" value="DDE_Tnp_4"/>
    <property type="match status" value="1"/>
</dbReference>
<sequence length="561" mass="65281">MFSNNEYADMHLILGECRNNANAAAVLYRERYPLRRQPSSNTFRRLDQRIRETGRVDPAGPFYRDRGRPRTLRTPEVEEAVLDLVDQNPTTSTRIISNMLENSQSLVGRIIKDERLHPFHYTKVQALLPTDLPRRENFCNWLLEQIQQEPNFSRKILWTDEANFSRDGFFNTRNSHYYALENPHVIRPSHYQHRFSVNVWAGIIGNRLIGPVIESSSSSESKNEEPERPVVRRMRFIRDRENPFEILDEHAFKKRFRLNKATVMHLVDIIGDRVAPKTQRNKSLSAQTQMLIALRFYATGGFLELLGDWIHVHKSNICRVIQRVTHEIARLSPHYIKMPRTAEELMATKRKFFRICGFPRVVGAIDCTHVGIQSPGGANAELYRNRKGYFSINVQTICDADLKLLHIISRWPGSVHDSTIFNNSPLPVDFRLGRGYLLGDGGYPCQQYLLIPVRNPNNASQEAYNRAYIKTRNTIERFFGILKRRFPLLKSGLRLKIDTIVQVIVACGVLYNICKERNDHIEEYFDEVMENDEEDFIYQENNINNVNFAVRNSLIDTIFAR</sequence>
<evidence type="ECO:0000259" key="4">
    <source>
        <dbReference type="Pfam" id="PF16087"/>
    </source>
</evidence>
<dbReference type="STRING" id="7070.D7EKQ7"/>
<dbReference type="InterPro" id="IPR027806">
    <property type="entry name" value="HARBI1_dom"/>
</dbReference>
<protein>
    <submittedName>
        <fullName evidence="5">Uncharacterized protein</fullName>
    </submittedName>
</protein>
<dbReference type="HOGENOM" id="CLU_486037_0_0_1"/>
<comment type="cofactor">
    <cofactor evidence="1">
        <name>a divalent metal cation</name>
        <dbReference type="ChEBI" id="CHEBI:60240"/>
    </cofactor>
</comment>
<dbReference type="eggNOG" id="KOG4585">
    <property type="taxonomic scope" value="Eukaryota"/>
</dbReference>
<dbReference type="PANTHER" id="PTHR47326">
    <property type="entry name" value="TRANSPOSABLE ELEMENT TC3 TRANSPOSASE-LIKE PROTEIN"/>
    <property type="match status" value="1"/>
</dbReference>
<evidence type="ECO:0000256" key="1">
    <source>
        <dbReference type="ARBA" id="ARBA00001968"/>
    </source>
</evidence>
<dbReference type="EMBL" id="KQ973319">
    <property type="protein sequence ID" value="EFA11633.1"/>
    <property type="molecule type" value="Genomic_DNA"/>
</dbReference>
<feature type="domain" description="DUF4817" evidence="4">
    <location>
        <begin position="6"/>
        <end position="56"/>
    </location>
</feature>
<dbReference type="AlphaFoldDB" id="D7EKQ7"/>
<evidence type="ECO:0000256" key="2">
    <source>
        <dbReference type="ARBA" id="ARBA00022723"/>
    </source>
</evidence>
<reference evidence="5 6" key="2">
    <citation type="journal article" date="2010" name="Nucleic Acids Res.">
        <title>BeetleBase in 2010: revisions to provide comprehensive genomic information for Tribolium castaneum.</title>
        <authorList>
            <person name="Kim H.S."/>
            <person name="Murphy T."/>
            <person name="Xia J."/>
            <person name="Caragea D."/>
            <person name="Park Y."/>
            <person name="Beeman R.W."/>
            <person name="Lorenzen M.D."/>
            <person name="Butcher S."/>
            <person name="Manak J.R."/>
            <person name="Brown S.J."/>
        </authorList>
    </citation>
    <scope>NUCLEOTIDE SEQUENCE [LARGE SCALE GENOMIC DNA]</scope>
    <source>
        <strain evidence="5 6">Georgia GA2</strain>
    </source>
</reference>
<evidence type="ECO:0000259" key="3">
    <source>
        <dbReference type="Pfam" id="PF13359"/>
    </source>
</evidence>
<keyword evidence="6" id="KW-1185">Reference proteome</keyword>
<dbReference type="GO" id="GO:0003676">
    <property type="term" value="F:nucleic acid binding"/>
    <property type="evidence" value="ECO:0007669"/>
    <property type="project" value="InterPro"/>
</dbReference>
<dbReference type="GO" id="GO:0046872">
    <property type="term" value="F:metal ion binding"/>
    <property type="evidence" value="ECO:0007669"/>
    <property type="project" value="UniProtKB-KW"/>
</dbReference>
<dbReference type="PhylomeDB" id="D7EKQ7"/>
<gene>
    <name evidence="5" type="primary">GLEAN_00011</name>
    <name evidence="5" type="ORF">TcasGA2_TC000011</name>
</gene>
<dbReference type="Pfam" id="PF16087">
    <property type="entry name" value="DUF4817"/>
    <property type="match status" value="1"/>
</dbReference>
<evidence type="ECO:0000313" key="5">
    <source>
        <dbReference type="EMBL" id="EFA11633.1"/>
    </source>
</evidence>
<evidence type="ECO:0000313" key="6">
    <source>
        <dbReference type="Proteomes" id="UP000007266"/>
    </source>
</evidence>
<dbReference type="PANTHER" id="PTHR47326:SF1">
    <property type="entry name" value="HTH PSQ-TYPE DOMAIN-CONTAINING PROTEIN"/>
    <property type="match status" value="1"/>
</dbReference>
<dbReference type="InParanoid" id="D7EKQ7"/>
<dbReference type="PRINTS" id="PR02086">
    <property type="entry name" value="PUTNUCHARBI1"/>
</dbReference>
<keyword evidence="2" id="KW-0479">Metal-binding</keyword>
<organism evidence="5 6">
    <name type="scientific">Tribolium castaneum</name>
    <name type="common">Red flour beetle</name>
    <dbReference type="NCBI Taxonomy" id="7070"/>
    <lineage>
        <taxon>Eukaryota</taxon>
        <taxon>Metazoa</taxon>
        <taxon>Ecdysozoa</taxon>
        <taxon>Arthropoda</taxon>
        <taxon>Hexapoda</taxon>
        <taxon>Insecta</taxon>
        <taxon>Pterygota</taxon>
        <taxon>Neoptera</taxon>
        <taxon>Endopterygota</taxon>
        <taxon>Coleoptera</taxon>
        <taxon>Polyphaga</taxon>
        <taxon>Cucujiformia</taxon>
        <taxon>Tenebrionidae</taxon>
        <taxon>Tenebrionidae incertae sedis</taxon>
        <taxon>Tribolium</taxon>
    </lineage>
</organism>